<reference evidence="3 4" key="1">
    <citation type="journal article" date="2018" name="Nat. Ecol. Evol.">
        <title>Pezizomycetes genomes reveal the molecular basis of ectomycorrhizal truffle lifestyle.</title>
        <authorList>
            <person name="Murat C."/>
            <person name="Payen T."/>
            <person name="Noel B."/>
            <person name="Kuo A."/>
            <person name="Morin E."/>
            <person name="Chen J."/>
            <person name="Kohler A."/>
            <person name="Krizsan K."/>
            <person name="Balestrini R."/>
            <person name="Da Silva C."/>
            <person name="Montanini B."/>
            <person name="Hainaut M."/>
            <person name="Levati E."/>
            <person name="Barry K.W."/>
            <person name="Belfiori B."/>
            <person name="Cichocki N."/>
            <person name="Clum A."/>
            <person name="Dockter R.B."/>
            <person name="Fauchery L."/>
            <person name="Guy J."/>
            <person name="Iotti M."/>
            <person name="Le Tacon F."/>
            <person name="Lindquist E.A."/>
            <person name="Lipzen A."/>
            <person name="Malagnac F."/>
            <person name="Mello A."/>
            <person name="Molinier V."/>
            <person name="Miyauchi S."/>
            <person name="Poulain J."/>
            <person name="Riccioni C."/>
            <person name="Rubini A."/>
            <person name="Sitrit Y."/>
            <person name="Splivallo R."/>
            <person name="Traeger S."/>
            <person name="Wang M."/>
            <person name="Zifcakova L."/>
            <person name="Wipf D."/>
            <person name="Zambonelli A."/>
            <person name="Paolocci F."/>
            <person name="Nowrousian M."/>
            <person name="Ottonello S."/>
            <person name="Baldrian P."/>
            <person name="Spatafora J.W."/>
            <person name="Henrissat B."/>
            <person name="Nagy L.G."/>
            <person name="Aury J.M."/>
            <person name="Wincker P."/>
            <person name="Grigoriev I.V."/>
            <person name="Bonfante P."/>
            <person name="Martin F.M."/>
        </authorList>
    </citation>
    <scope>NUCLEOTIDE SEQUENCE [LARGE SCALE GENOMIC DNA]</scope>
    <source>
        <strain evidence="3 4">120613-1</strain>
    </source>
</reference>
<evidence type="ECO:0008006" key="5">
    <source>
        <dbReference type="Google" id="ProtNLM"/>
    </source>
</evidence>
<gene>
    <name evidence="3" type="ORF">L873DRAFT_1294041</name>
</gene>
<evidence type="ECO:0000313" key="3">
    <source>
        <dbReference type="EMBL" id="RPA95842.1"/>
    </source>
</evidence>
<feature type="chain" id="PRO_5018042105" description="Ig-like domain-containing protein" evidence="2">
    <location>
        <begin position="23"/>
        <end position="180"/>
    </location>
</feature>
<dbReference type="Proteomes" id="UP000276215">
    <property type="component" value="Unassembled WGS sequence"/>
</dbReference>
<dbReference type="EMBL" id="ML120421">
    <property type="protein sequence ID" value="RPA95842.1"/>
    <property type="molecule type" value="Genomic_DNA"/>
</dbReference>
<evidence type="ECO:0000256" key="1">
    <source>
        <dbReference type="SAM" id="MobiDB-lite"/>
    </source>
</evidence>
<sequence>MCGMSLVLSPLLKISLTPLLISLTPIKHTYHTPRISSSHPSTKTSSLAYTRIHHLNMRCVPTGPYHNRTTNPKSHLTYSTHILHSPTLPLLRSYNTIQYPTNRYTITTIQKAITPICKKGNPPTTRASASPQKATHRISPHNLTHPHQHTAYQCIRKGITLTIISFDPPKHSTHPKKKQT</sequence>
<proteinExistence type="predicted"/>
<evidence type="ECO:0000313" key="4">
    <source>
        <dbReference type="Proteomes" id="UP000276215"/>
    </source>
</evidence>
<feature type="compositionally biased region" description="Basic residues" evidence="1">
    <location>
        <begin position="134"/>
        <end position="147"/>
    </location>
</feature>
<keyword evidence="2" id="KW-0732">Signal</keyword>
<feature type="region of interest" description="Disordered" evidence="1">
    <location>
        <begin position="117"/>
        <end position="147"/>
    </location>
</feature>
<evidence type="ECO:0000256" key="2">
    <source>
        <dbReference type="SAM" id="SignalP"/>
    </source>
</evidence>
<protein>
    <recommendedName>
        <fullName evidence="5">Ig-like domain-containing protein</fullName>
    </recommendedName>
</protein>
<keyword evidence="4" id="KW-1185">Reference proteome</keyword>
<feature type="compositionally biased region" description="Polar residues" evidence="1">
    <location>
        <begin position="122"/>
        <end position="133"/>
    </location>
</feature>
<dbReference type="AlphaFoldDB" id="A0A3N4JC93"/>
<name>A0A3N4JC93_9PEZI</name>
<organism evidence="3 4">
    <name type="scientific">Choiromyces venosus 120613-1</name>
    <dbReference type="NCBI Taxonomy" id="1336337"/>
    <lineage>
        <taxon>Eukaryota</taxon>
        <taxon>Fungi</taxon>
        <taxon>Dikarya</taxon>
        <taxon>Ascomycota</taxon>
        <taxon>Pezizomycotina</taxon>
        <taxon>Pezizomycetes</taxon>
        <taxon>Pezizales</taxon>
        <taxon>Tuberaceae</taxon>
        <taxon>Choiromyces</taxon>
    </lineage>
</organism>
<accession>A0A3N4JC93</accession>
<feature type="signal peptide" evidence="2">
    <location>
        <begin position="1"/>
        <end position="22"/>
    </location>
</feature>